<reference evidence="1" key="1">
    <citation type="submission" date="2021-03" db="EMBL/GenBank/DDBJ databases">
        <title>Genomic Encyclopedia of Type Strains, Phase IV (KMG-V): Genome sequencing to study the core and pangenomes of soil and plant-associated prokaryotes.</title>
        <authorList>
            <person name="Whitman W."/>
        </authorList>
    </citation>
    <scope>NUCLEOTIDE SEQUENCE</scope>
    <source>
        <strain evidence="1">C4</strain>
    </source>
</reference>
<evidence type="ECO:0000313" key="2">
    <source>
        <dbReference type="Proteomes" id="UP000740329"/>
    </source>
</evidence>
<evidence type="ECO:0000313" key="1">
    <source>
        <dbReference type="EMBL" id="MBP2201369.1"/>
    </source>
</evidence>
<sequence length="150" mass="17144">MRLNENKAEFFGKSFGNSVTLIVEKGKDKNEKTGKYDIYNEDKEGTITLFLDMVKSFESNGKTKYIANIPISMISELVTEREKNEEFKKFFDKCASNGKIWEIIKLINQGVTESAIDLVAKDLGISKELVNKAYELVKDYSKEHNNKQNA</sequence>
<dbReference type="EMBL" id="JAGGMV010000002">
    <property type="protein sequence ID" value="MBP2201369.1"/>
    <property type="molecule type" value="Genomic_DNA"/>
</dbReference>
<proteinExistence type="predicted"/>
<dbReference type="Proteomes" id="UP000740329">
    <property type="component" value="Unassembled WGS sequence"/>
</dbReference>
<dbReference type="AlphaFoldDB" id="A0A8J7UT67"/>
<dbReference type="RefSeq" id="WP_209590865.1">
    <property type="nucleotide sequence ID" value="NZ_JAGGMV010000002.1"/>
</dbReference>
<comment type="caution">
    <text evidence="1">The sequence shown here is derived from an EMBL/GenBank/DDBJ whole genome shotgun (WGS) entry which is preliminary data.</text>
</comment>
<gene>
    <name evidence="1" type="ORF">J3E07_000781</name>
</gene>
<name>A0A8J7UT67_METVO</name>
<organism evidence="1 2">
    <name type="scientific">Methanococcus voltae</name>
    <dbReference type="NCBI Taxonomy" id="2188"/>
    <lineage>
        <taxon>Archaea</taxon>
        <taxon>Methanobacteriati</taxon>
        <taxon>Methanobacteriota</taxon>
        <taxon>Methanomada group</taxon>
        <taxon>Methanococci</taxon>
        <taxon>Methanococcales</taxon>
        <taxon>Methanococcaceae</taxon>
        <taxon>Methanococcus</taxon>
    </lineage>
</organism>
<accession>A0A8J7UT67</accession>
<protein>
    <submittedName>
        <fullName evidence="1">Uncharacterized protein</fullName>
    </submittedName>
</protein>